<dbReference type="Pfam" id="PF04972">
    <property type="entry name" value="BON"/>
    <property type="match status" value="1"/>
</dbReference>
<evidence type="ECO:0000256" key="2">
    <source>
        <dbReference type="ARBA" id="ARBA00022729"/>
    </source>
</evidence>
<evidence type="ECO:0000313" key="8">
    <source>
        <dbReference type="EMBL" id="KYG66830.1"/>
    </source>
</evidence>
<comment type="similarity">
    <text evidence="4">Belongs to the bacterial secretin family.</text>
</comment>
<organism evidence="8 9">
    <name type="scientific">Bdellovibrio bacteriovorus</name>
    <dbReference type="NCBI Taxonomy" id="959"/>
    <lineage>
        <taxon>Bacteria</taxon>
        <taxon>Pseudomonadati</taxon>
        <taxon>Bdellovibrionota</taxon>
        <taxon>Bdellovibrionia</taxon>
        <taxon>Bdellovibrionales</taxon>
        <taxon>Pseudobdellovibrionaceae</taxon>
        <taxon>Bdellovibrio</taxon>
    </lineage>
</organism>
<evidence type="ECO:0000256" key="5">
    <source>
        <dbReference type="SAM" id="SignalP"/>
    </source>
</evidence>
<dbReference type="EMBL" id="LUKE01000001">
    <property type="protein sequence ID" value="KYG66830.1"/>
    <property type="molecule type" value="Genomic_DNA"/>
</dbReference>
<evidence type="ECO:0000259" key="6">
    <source>
        <dbReference type="Pfam" id="PF00263"/>
    </source>
</evidence>
<dbReference type="PANTHER" id="PTHR30332">
    <property type="entry name" value="PROBABLE GENERAL SECRETION PATHWAY PROTEIN D"/>
    <property type="match status" value="1"/>
</dbReference>
<name>A0A150WQY1_BDEBC</name>
<evidence type="ECO:0000256" key="4">
    <source>
        <dbReference type="RuleBase" id="RU004003"/>
    </source>
</evidence>
<dbReference type="GO" id="GO:0009306">
    <property type="term" value="P:protein secretion"/>
    <property type="evidence" value="ECO:0007669"/>
    <property type="project" value="InterPro"/>
</dbReference>
<feature type="chain" id="PRO_5007573631" evidence="5">
    <location>
        <begin position="24"/>
        <end position="510"/>
    </location>
</feature>
<keyword evidence="3" id="KW-0472">Membrane</keyword>
<dbReference type="InterPro" id="IPR007055">
    <property type="entry name" value="BON_dom"/>
</dbReference>
<dbReference type="InterPro" id="IPR004846">
    <property type="entry name" value="T2SS/T3SS_dom"/>
</dbReference>
<keyword evidence="9" id="KW-1185">Reference proteome</keyword>
<evidence type="ECO:0000256" key="1">
    <source>
        <dbReference type="ARBA" id="ARBA00004370"/>
    </source>
</evidence>
<proteinExistence type="inferred from homology"/>
<accession>A0A150WQY1</accession>
<sequence length="510" mass="55773">MKKTLLLTGLILSLSLGVELAHAQEELVAEPSSQTADEGLGVFRSRKFINLTLGIEQEEKLPPLPANIEFKGDFRRIVTAEYSKDLNVIRFIPKAQGFATLTIHDKRNSKIVAEYRIDIKKSKLDKVVREIRALLGDIEGINIKIVNDKVVVDGQILLPKDLARIFNVIRQFGDQASSLVTLSPLAQKKIAEFIARDINNPEIEVRAVNDKIILQGWANSDEESKRAEIIAKTYLPDIVIDAAEDGGPIKKRRPVNDGVINLIQIKEAAPKPPAKMIQMVVHYVELSKDYSKNFKFQFTPELGDNSQMTFQTGGDTPGGVISSITGTVSNLLPKLNWAKQHGHARVLESTSLIVEDGKKGEIKQVTDQPYSVIGKDGVQGTAFAQVGIVTGITPVLLGEKSGSVHMEMSFEVSSLIGTSATGAPIVSKNQMSSTVTVRDRQSAAVGGLIRNSTSTGYNRPSGQKNPIISLYASKDFMKQQSQFVVFVTPIVKTSASSGAEAIKKKFRLRD</sequence>
<comment type="subcellular location">
    <subcellularLocation>
        <location evidence="1">Membrane</location>
    </subcellularLocation>
</comment>
<dbReference type="InterPro" id="IPR050810">
    <property type="entry name" value="Bact_Secretion_Sys_Channel"/>
</dbReference>
<feature type="domain" description="Type II/III secretion system secretin-like" evidence="6">
    <location>
        <begin position="339"/>
        <end position="491"/>
    </location>
</feature>
<dbReference type="OrthoDB" id="5288041at2"/>
<dbReference type="AlphaFoldDB" id="A0A150WQY1"/>
<dbReference type="RefSeq" id="WP_061834408.1">
    <property type="nucleotide sequence ID" value="NZ_LUKE01000001.1"/>
</dbReference>
<keyword evidence="2 5" id="KW-0732">Signal</keyword>
<evidence type="ECO:0000259" key="7">
    <source>
        <dbReference type="Pfam" id="PF04972"/>
    </source>
</evidence>
<dbReference type="Pfam" id="PF00263">
    <property type="entry name" value="Secretin"/>
    <property type="match status" value="1"/>
</dbReference>
<evidence type="ECO:0000256" key="3">
    <source>
        <dbReference type="ARBA" id="ARBA00023136"/>
    </source>
</evidence>
<evidence type="ECO:0000313" key="9">
    <source>
        <dbReference type="Proteomes" id="UP000075320"/>
    </source>
</evidence>
<feature type="domain" description="BON" evidence="7">
    <location>
        <begin position="187"/>
        <end position="233"/>
    </location>
</feature>
<comment type="caution">
    <text evidence="8">The sequence shown here is derived from an EMBL/GenBank/DDBJ whole genome shotgun (WGS) entry which is preliminary data.</text>
</comment>
<dbReference type="Proteomes" id="UP000075320">
    <property type="component" value="Unassembled WGS sequence"/>
</dbReference>
<gene>
    <name evidence="8" type="ORF">AZI86_07280</name>
</gene>
<dbReference type="PANTHER" id="PTHR30332:SF24">
    <property type="entry name" value="SECRETIN GSPD-RELATED"/>
    <property type="match status" value="1"/>
</dbReference>
<reference evidence="8 9" key="1">
    <citation type="submission" date="2016-03" db="EMBL/GenBank/DDBJ databases">
        <authorList>
            <person name="Ploux O."/>
        </authorList>
    </citation>
    <scope>NUCLEOTIDE SEQUENCE [LARGE SCALE GENOMIC DNA]</scope>
    <source>
        <strain evidence="8 9">R0</strain>
    </source>
</reference>
<dbReference type="GO" id="GO:0015627">
    <property type="term" value="C:type II protein secretion system complex"/>
    <property type="evidence" value="ECO:0007669"/>
    <property type="project" value="TreeGrafter"/>
</dbReference>
<protein>
    <submittedName>
        <fullName evidence="8">Pilus assembly protein</fullName>
    </submittedName>
</protein>
<dbReference type="GO" id="GO:0016020">
    <property type="term" value="C:membrane"/>
    <property type="evidence" value="ECO:0007669"/>
    <property type="project" value="UniProtKB-SubCell"/>
</dbReference>
<feature type="signal peptide" evidence="5">
    <location>
        <begin position="1"/>
        <end position="23"/>
    </location>
</feature>